<dbReference type="OrthoDB" id="10069709at2759"/>
<proteinExistence type="predicted"/>
<dbReference type="Pfam" id="PF02257">
    <property type="entry name" value="RFX_DNA_binding"/>
    <property type="match status" value="1"/>
</dbReference>
<reference evidence="3 4" key="1">
    <citation type="journal article" date="2017" name="Nat. Ecol. Evol.">
        <title>Scallop genome provides insights into evolution of bilaterian karyotype and development.</title>
        <authorList>
            <person name="Wang S."/>
            <person name="Zhang J."/>
            <person name="Jiao W."/>
            <person name="Li J."/>
            <person name="Xun X."/>
            <person name="Sun Y."/>
            <person name="Guo X."/>
            <person name="Huan P."/>
            <person name="Dong B."/>
            <person name="Zhang L."/>
            <person name="Hu X."/>
            <person name="Sun X."/>
            <person name="Wang J."/>
            <person name="Zhao C."/>
            <person name="Wang Y."/>
            <person name="Wang D."/>
            <person name="Huang X."/>
            <person name="Wang R."/>
            <person name="Lv J."/>
            <person name="Li Y."/>
            <person name="Zhang Z."/>
            <person name="Liu B."/>
            <person name="Lu W."/>
            <person name="Hui Y."/>
            <person name="Liang J."/>
            <person name="Zhou Z."/>
            <person name="Hou R."/>
            <person name="Li X."/>
            <person name="Liu Y."/>
            <person name="Li H."/>
            <person name="Ning X."/>
            <person name="Lin Y."/>
            <person name="Zhao L."/>
            <person name="Xing Q."/>
            <person name="Dou J."/>
            <person name="Li Y."/>
            <person name="Mao J."/>
            <person name="Guo H."/>
            <person name="Dou H."/>
            <person name="Li T."/>
            <person name="Mu C."/>
            <person name="Jiang W."/>
            <person name="Fu Q."/>
            <person name="Fu X."/>
            <person name="Miao Y."/>
            <person name="Liu J."/>
            <person name="Yu Q."/>
            <person name="Li R."/>
            <person name="Liao H."/>
            <person name="Li X."/>
            <person name="Kong Y."/>
            <person name="Jiang Z."/>
            <person name="Chourrout D."/>
            <person name="Li R."/>
            <person name="Bao Z."/>
        </authorList>
    </citation>
    <scope>NUCLEOTIDE SEQUENCE [LARGE SCALE GENOMIC DNA]</scope>
    <source>
        <strain evidence="3 4">PY_sf001</strain>
    </source>
</reference>
<dbReference type="GO" id="GO:0000981">
    <property type="term" value="F:DNA-binding transcription factor activity, RNA polymerase II-specific"/>
    <property type="evidence" value="ECO:0007669"/>
    <property type="project" value="TreeGrafter"/>
</dbReference>
<keyword evidence="1" id="KW-0238">DNA-binding</keyword>
<dbReference type="EMBL" id="NEDP02005460">
    <property type="protein sequence ID" value="OWF40526.1"/>
    <property type="molecule type" value="Genomic_DNA"/>
</dbReference>
<dbReference type="FunFam" id="1.10.10.10:FF:000422">
    <property type="entry name" value="DNA-binding protein RFX7"/>
    <property type="match status" value="1"/>
</dbReference>
<dbReference type="InterPro" id="IPR036390">
    <property type="entry name" value="WH_DNA-bd_sf"/>
</dbReference>
<dbReference type="STRING" id="6573.A0A210PVN8"/>
<protein>
    <submittedName>
        <fullName evidence="3">Transcription factor RFX4</fullName>
    </submittedName>
</protein>
<dbReference type="GO" id="GO:0000978">
    <property type="term" value="F:RNA polymerase II cis-regulatory region sequence-specific DNA binding"/>
    <property type="evidence" value="ECO:0007669"/>
    <property type="project" value="TreeGrafter"/>
</dbReference>
<dbReference type="PANTHER" id="PTHR12619">
    <property type="entry name" value="RFX TRANSCRIPTION FACTOR FAMILY"/>
    <property type="match status" value="1"/>
</dbReference>
<dbReference type="InterPro" id="IPR036388">
    <property type="entry name" value="WH-like_DNA-bd_sf"/>
</dbReference>
<evidence type="ECO:0000313" key="4">
    <source>
        <dbReference type="Proteomes" id="UP000242188"/>
    </source>
</evidence>
<feature type="domain" description="RFX-type winged-helix" evidence="2">
    <location>
        <begin position="154"/>
        <end position="229"/>
    </location>
</feature>
<evidence type="ECO:0000256" key="1">
    <source>
        <dbReference type="ARBA" id="ARBA00023125"/>
    </source>
</evidence>
<gene>
    <name evidence="3" type="ORF">KP79_PYT19964</name>
</gene>
<dbReference type="SUPFAM" id="SSF46785">
    <property type="entry name" value="Winged helix' DNA-binding domain"/>
    <property type="match status" value="1"/>
</dbReference>
<dbReference type="InterPro" id="IPR039779">
    <property type="entry name" value="RFX-like"/>
</dbReference>
<dbReference type="AlphaFoldDB" id="A0A210PVN8"/>
<accession>A0A210PVN8</accession>
<sequence length="556" mass="64517">MIGDTICLSFSRCYCITYGYSRKSRFYRTCRPTSVCKSLENKQELFWIMGDLSYRLPQPQLLRLTLEDCAICLINRDDPFLFASPSAWKNRKETDRDADPETQQLRQVAQASEHKSNRFNDKVVLPMPDVRAQAEKIYRQVVPLMNPTVSIQLAEAWLRSHFDYQPHTSVARCDIYSYYVQYCSHISSPPCNHANFGKVVKTVFPRICTRRIGVRGNSKYHYYGIGPREGDDGPLVLVSSGKKQHCFVYEARADKRDNKQKLMKTPIYQKSLKSTDEDRRELLTLLEPAPIVNRCHDLPIQLTDIVRDVIVEFWRKLPLQFITSSLMTYPVVMEAIVEYDHLTYRAICNILMPDPVQPTPSGLVQFVKDFVDNLDFWINEGLHLYPKRLREQKLEACRKFQLLMTGNLQLSWTATAARFVLHSHETVRQLQLVLQGLDVEDIIAHCNHCDLDEDTVRQYLGKFQQLLINNCALEEYIEWIETMILDHLHDNEVDGTSAEDVSKQLLLHWSYITGQILLQLTLAASQTLVYKLIPMSKESQSRRRELKEGVKGQSQR</sequence>
<dbReference type="Pfam" id="PF25340">
    <property type="entry name" value="BCD_RFX"/>
    <property type="match status" value="1"/>
</dbReference>
<keyword evidence="4" id="KW-1185">Reference proteome</keyword>
<dbReference type="PANTHER" id="PTHR12619:SF5">
    <property type="entry name" value="TRANSCRIPTION FACTOR RFX4"/>
    <property type="match status" value="1"/>
</dbReference>
<organism evidence="3 4">
    <name type="scientific">Mizuhopecten yessoensis</name>
    <name type="common">Japanese scallop</name>
    <name type="synonym">Patinopecten yessoensis</name>
    <dbReference type="NCBI Taxonomy" id="6573"/>
    <lineage>
        <taxon>Eukaryota</taxon>
        <taxon>Metazoa</taxon>
        <taxon>Spiralia</taxon>
        <taxon>Lophotrochozoa</taxon>
        <taxon>Mollusca</taxon>
        <taxon>Bivalvia</taxon>
        <taxon>Autobranchia</taxon>
        <taxon>Pteriomorphia</taxon>
        <taxon>Pectinida</taxon>
        <taxon>Pectinoidea</taxon>
        <taxon>Pectinidae</taxon>
        <taxon>Mizuhopecten</taxon>
    </lineage>
</organism>
<comment type="caution">
    <text evidence="3">The sequence shown here is derived from an EMBL/GenBank/DDBJ whole genome shotgun (WGS) entry which is preliminary data.</text>
</comment>
<dbReference type="InterPro" id="IPR057321">
    <property type="entry name" value="RFX1-4/6/8-like_BCD"/>
</dbReference>
<evidence type="ECO:0000313" key="3">
    <source>
        <dbReference type="EMBL" id="OWF40526.1"/>
    </source>
</evidence>
<dbReference type="Gene3D" id="1.10.10.10">
    <property type="entry name" value="Winged helix-like DNA-binding domain superfamily/Winged helix DNA-binding domain"/>
    <property type="match status" value="1"/>
</dbReference>
<name>A0A210PVN8_MIZYE</name>
<dbReference type="InterPro" id="IPR003150">
    <property type="entry name" value="DNA-bd_RFX"/>
</dbReference>
<dbReference type="Proteomes" id="UP000242188">
    <property type="component" value="Unassembled WGS sequence"/>
</dbReference>
<dbReference type="PROSITE" id="PS51526">
    <property type="entry name" value="RFX_DBD"/>
    <property type="match status" value="1"/>
</dbReference>
<evidence type="ECO:0000259" key="2">
    <source>
        <dbReference type="PROSITE" id="PS51526"/>
    </source>
</evidence>